<dbReference type="GO" id="GO:0016192">
    <property type="term" value="P:vesicle-mediated transport"/>
    <property type="evidence" value="ECO:0007669"/>
    <property type="project" value="InterPro"/>
</dbReference>
<keyword evidence="1" id="KW-0175">Coiled coil</keyword>
<dbReference type="InterPro" id="IPR003123">
    <property type="entry name" value="VPS9"/>
</dbReference>
<dbReference type="SMART" id="SM00167">
    <property type="entry name" value="VPS9"/>
    <property type="match status" value="1"/>
</dbReference>
<feature type="coiled-coil region" evidence="1">
    <location>
        <begin position="218"/>
        <end position="256"/>
    </location>
</feature>
<dbReference type="PANTHER" id="PTHR23101:SF98">
    <property type="entry name" value="VPS9 DOMAIN-CONTAINING PROTEIN 1"/>
    <property type="match status" value="1"/>
</dbReference>
<feature type="compositionally biased region" description="Basic and acidic residues" evidence="2">
    <location>
        <begin position="445"/>
        <end position="456"/>
    </location>
</feature>
<dbReference type="Gene3D" id="1.20.1050.80">
    <property type="entry name" value="VPS9 domain"/>
    <property type="match status" value="1"/>
</dbReference>
<accession>A0A1X7V4H9</accession>
<dbReference type="GO" id="GO:0005829">
    <property type="term" value="C:cytosol"/>
    <property type="evidence" value="ECO:0007669"/>
    <property type="project" value="TreeGrafter"/>
</dbReference>
<feature type="compositionally biased region" description="Polar residues" evidence="2">
    <location>
        <begin position="368"/>
        <end position="380"/>
    </location>
</feature>
<dbReference type="PROSITE" id="PS51205">
    <property type="entry name" value="VPS9"/>
    <property type="match status" value="1"/>
</dbReference>
<evidence type="ECO:0000256" key="2">
    <source>
        <dbReference type="SAM" id="MobiDB-lite"/>
    </source>
</evidence>
<dbReference type="AlphaFoldDB" id="A0A1X7V4H9"/>
<feature type="domain" description="VPS9" evidence="3">
    <location>
        <begin position="588"/>
        <end position="750"/>
    </location>
</feature>
<sequence length="750" mass="83704">MAAGQQQQSPLGVIFQTIKQAQEEDGAKNELEAHQRYLSAVQYISVLLQQQIQIQNSSSLSPQKTLQLFTMAKHCLEQAEALYNTSVKENRRLKGKPPLLSSVSLPSVPVPSPTLPGRESPVASGCGRGTGRGRGGGGPLRSNSFGLNTGPSGTHPNAPRSSSVGQKKPPTVKALHTISPMEAARRENMHLMVQYQTALRNNPNMSIRGSQNLSLNYLRRLEENLSLARQTEKSMANKLRQREIRLQEEAQKLKVRSIDSLTAEQLREEVIQFENGKASALISLTRSFFFLKAKFNGLKQALSSDNCDNTTNLVVNLIHEVLNTTDHPLRRLFGESQYNIIQILQPVVREIERSGCTDLPKLNITQIQKDCTDPSPSSSLHEQRESPKVHSRPHSVSAPEDIKLAQVRTQAPGHFENTSPVMSPSSTGSSSNAEEIEERVEDEDLKTMPDFKTIRQDDDDDDDDDEFETLKANQDEEGLSTMKSERGRDEETEEEDEVIFPSLLPLSCTPLFGDKDKIESLALKFEGLLEETVKLIHSALKKIITSFVSIYTSLSSRDNYDICKTAIESLFFPAILPMLTSLYRCSKYAKECSVAVNMMKHVNSTPKDIAVRKKYWLNDQAMPPYLAAIEQLKSLPRLQCPSLKLDCLVTLSKVIVQTIDDYYFTGHFSFSSSSSSCSEKEINKEDISVGVDDLLPIMTYIIIRSGMPQLVSESAMLQEFVDENYLMGEEGFCLTTFDTALRYVEVMSSS</sequence>
<evidence type="ECO:0000259" key="3">
    <source>
        <dbReference type="PROSITE" id="PS51205"/>
    </source>
</evidence>
<feature type="region of interest" description="Disordered" evidence="2">
    <location>
        <begin position="95"/>
        <end position="172"/>
    </location>
</feature>
<feature type="compositionally biased region" description="Acidic residues" evidence="2">
    <location>
        <begin position="457"/>
        <end position="467"/>
    </location>
</feature>
<dbReference type="PANTHER" id="PTHR23101">
    <property type="entry name" value="RAB GDP/GTP EXCHANGE FACTOR"/>
    <property type="match status" value="1"/>
</dbReference>
<dbReference type="InterPro" id="IPR036181">
    <property type="entry name" value="MIT_dom_sf"/>
</dbReference>
<dbReference type="STRING" id="400682.A0A1X7V4H9"/>
<evidence type="ECO:0000256" key="1">
    <source>
        <dbReference type="SAM" id="Coils"/>
    </source>
</evidence>
<reference evidence="4" key="1">
    <citation type="submission" date="2017-05" db="UniProtKB">
        <authorList>
            <consortium name="EnsemblMetazoa"/>
        </authorList>
    </citation>
    <scope>IDENTIFICATION</scope>
</reference>
<dbReference type="SUPFAM" id="SSF109993">
    <property type="entry name" value="VPS9 domain"/>
    <property type="match status" value="1"/>
</dbReference>
<feature type="compositionally biased region" description="Low complexity" evidence="2">
    <location>
        <begin position="418"/>
        <end position="431"/>
    </location>
</feature>
<feature type="region of interest" description="Disordered" evidence="2">
    <location>
        <begin position="368"/>
        <end position="400"/>
    </location>
</feature>
<protein>
    <recommendedName>
        <fullName evidence="3">VPS9 domain-containing protein</fullName>
    </recommendedName>
</protein>
<feature type="region of interest" description="Disordered" evidence="2">
    <location>
        <begin position="414"/>
        <end position="496"/>
    </location>
</feature>
<organism evidence="4">
    <name type="scientific">Amphimedon queenslandica</name>
    <name type="common">Sponge</name>
    <dbReference type="NCBI Taxonomy" id="400682"/>
    <lineage>
        <taxon>Eukaryota</taxon>
        <taxon>Metazoa</taxon>
        <taxon>Porifera</taxon>
        <taxon>Demospongiae</taxon>
        <taxon>Heteroscleromorpha</taxon>
        <taxon>Haplosclerida</taxon>
        <taxon>Niphatidae</taxon>
        <taxon>Amphimedon</taxon>
    </lineage>
</organism>
<dbReference type="GO" id="GO:0030139">
    <property type="term" value="C:endocytic vesicle"/>
    <property type="evidence" value="ECO:0007669"/>
    <property type="project" value="TreeGrafter"/>
</dbReference>
<feature type="compositionally biased region" description="Low complexity" evidence="2">
    <location>
        <begin position="97"/>
        <end position="107"/>
    </location>
</feature>
<proteinExistence type="predicted"/>
<evidence type="ECO:0000313" key="4">
    <source>
        <dbReference type="EnsemblMetazoa" id="Aqu2.1.34908_001"/>
    </source>
</evidence>
<dbReference type="InterPro" id="IPR037191">
    <property type="entry name" value="VPS9_dom_sf"/>
</dbReference>
<name>A0A1X7V4H9_AMPQE</name>
<dbReference type="eggNOG" id="ENOG502QSSQ">
    <property type="taxonomic scope" value="Eukaryota"/>
</dbReference>
<dbReference type="SUPFAM" id="SSF116846">
    <property type="entry name" value="MIT domain"/>
    <property type="match status" value="1"/>
</dbReference>
<feature type="compositionally biased region" description="Acidic residues" evidence="2">
    <location>
        <begin position="434"/>
        <end position="444"/>
    </location>
</feature>
<feature type="compositionally biased region" description="Gly residues" evidence="2">
    <location>
        <begin position="126"/>
        <end position="139"/>
    </location>
</feature>
<dbReference type="OrthoDB" id="10264848at2759"/>
<dbReference type="GO" id="GO:0031267">
    <property type="term" value="F:small GTPase binding"/>
    <property type="evidence" value="ECO:0007669"/>
    <property type="project" value="TreeGrafter"/>
</dbReference>
<dbReference type="Pfam" id="PF02204">
    <property type="entry name" value="VPS9"/>
    <property type="match status" value="1"/>
</dbReference>
<dbReference type="EnsemblMetazoa" id="Aqu2.1.34908_001">
    <property type="protein sequence ID" value="Aqu2.1.34908_001"/>
    <property type="gene ID" value="Aqu2.1.34908"/>
</dbReference>
<dbReference type="InterPro" id="IPR045046">
    <property type="entry name" value="Vps9-like"/>
</dbReference>
<feature type="compositionally biased region" description="Polar residues" evidence="2">
    <location>
        <begin position="141"/>
        <end position="165"/>
    </location>
</feature>
<dbReference type="InParanoid" id="A0A1X7V4H9"/>
<dbReference type="GO" id="GO:0005085">
    <property type="term" value="F:guanyl-nucleotide exchange factor activity"/>
    <property type="evidence" value="ECO:0007669"/>
    <property type="project" value="InterPro"/>
</dbReference>